<keyword evidence="1" id="KW-0472">Membrane</keyword>
<keyword evidence="1" id="KW-0812">Transmembrane</keyword>
<evidence type="ECO:0000313" key="3">
    <source>
        <dbReference type="Proteomes" id="UP000255528"/>
    </source>
</evidence>
<dbReference type="Proteomes" id="UP000255528">
    <property type="component" value="Unassembled WGS sequence"/>
</dbReference>
<proteinExistence type="predicted"/>
<name>A0A381KQ03_9ENTR</name>
<organism evidence="2 3">
    <name type="scientific">Buttiauxella agrestis</name>
    <dbReference type="NCBI Taxonomy" id="82977"/>
    <lineage>
        <taxon>Bacteria</taxon>
        <taxon>Pseudomonadati</taxon>
        <taxon>Pseudomonadota</taxon>
        <taxon>Gammaproteobacteria</taxon>
        <taxon>Enterobacterales</taxon>
        <taxon>Enterobacteriaceae</taxon>
        <taxon>Buttiauxella</taxon>
    </lineage>
</organism>
<dbReference type="RefSeq" id="WP_115632118.1">
    <property type="nucleotide sequence ID" value="NZ_UIGI01000002.1"/>
</dbReference>
<feature type="transmembrane region" description="Helical" evidence="1">
    <location>
        <begin position="167"/>
        <end position="187"/>
    </location>
</feature>
<feature type="transmembrane region" description="Helical" evidence="1">
    <location>
        <begin position="12"/>
        <end position="30"/>
    </location>
</feature>
<dbReference type="EMBL" id="UIGI01000002">
    <property type="protein sequence ID" value="SUY92887.1"/>
    <property type="molecule type" value="Genomic_DNA"/>
</dbReference>
<gene>
    <name evidence="2" type="ORF">NCTC12119_04917</name>
</gene>
<keyword evidence="1" id="KW-1133">Transmembrane helix</keyword>
<dbReference type="InterPro" id="IPR022266">
    <property type="entry name" value="DtrJ-like"/>
</dbReference>
<evidence type="ECO:0000256" key="1">
    <source>
        <dbReference type="SAM" id="Phobius"/>
    </source>
</evidence>
<feature type="transmembrane region" description="Helical" evidence="1">
    <location>
        <begin position="97"/>
        <end position="113"/>
    </location>
</feature>
<evidence type="ECO:0000313" key="2">
    <source>
        <dbReference type="EMBL" id="SUY92887.1"/>
    </source>
</evidence>
<dbReference type="AlphaFoldDB" id="A0A381KQ03"/>
<dbReference type="Pfam" id="PF14348">
    <property type="entry name" value="DtrJ-like"/>
    <property type="match status" value="1"/>
</dbReference>
<feature type="transmembrane region" description="Helical" evidence="1">
    <location>
        <begin position="199"/>
        <end position="216"/>
    </location>
</feature>
<accession>A0A381KQ03</accession>
<protein>
    <recommendedName>
        <fullName evidence="4">DUF4400 domain-containing protein</fullName>
    </recommendedName>
</protein>
<evidence type="ECO:0008006" key="4">
    <source>
        <dbReference type="Google" id="ProtNLM"/>
    </source>
</evidence>
<reference evidence="2 3" key="1">
    <citation type="submission" date="2018-06" db="EMBL/GenBank/DDBJ databases">
        <authorList>
            <consortium name="Pathogen Informatics"/>
            <person name="Doyle S."/>
        </authorList>
    </citation>
    <scope>NUCLEOTIDE SEQUENCE [LARGE SCALE GENOMIC DNA]</scope>
    <source>
        <strain evidence="2 3">NCTC12119</strain>
    </source>
</reference>
<feature type="transmembrane region" description="Helical" evidence="1">
    <location>
        <begin position="125"/>
        <end position="146"/>
    </location>
</feature>
<sequence length="223" mass="26168">MADSNSQRKLIFKSFIYLGLLFYLGYSLFIQDTNELSNQIRDEIVSSKSIIPTEQWQAVTKNAELTFNYLANDLGMVEYLNRVLVPEVKDIEQSEKGFNLAAGMFMSFFYTAAKNIPLLVFQSIYRWHLVLGWLFVFLPFIAALIIDGMYQWKLKRYVFGNVTIQFYRVWLKGFWLIGWLTLIYLLMPNMSLFNNIAQLFPPLALFILGIALNRLWSNYQKLM</sequence>